<evidence type="ECO:0000313" key="2">
    <source>
        <dbReference type="Proteomes" id="UP001305414"/>
    </source>
</evidence>
<organism evidence="1 2">
    <name type="scientific">Xylaria bambusicola</name>
    <dbReference type="NCBI Taxonomy" id="326684"/>
    <lineage>
        <taxon>Eukaryota</taxon>
        <taxon>Fungi</taxon>
        <taxon>Dikarya</taxon>
        <taxon>Ascomycota</taxon>
        <taxon>Pezizomycotina</taxon>
        <taxon>Sordariomycetes</taxon>
        <taxon>Xylariomycetidae</taxon>
        <taxon>Xylariales</taxon>
        <taxon>Xylariaceae</taxon>
        <taxon>Xylaria</taxon>
    </lineage>
</organism>
<name>A0AAN7Z177_9PEZI</name>
<sequence length="211" mass="22058">MSSSSSAEGGGKGLGEGLLGVLLGLIARLPAVVLTGLFGCSTVALSFSTPSPSCSRPVSDACSNWAVTRSVTLPSWLVGLPGSEAAGGSSSSLGWLALRLWRISGLERARLALVGDAKDGRFNREDRRVALSEEGSLDSFTGTLVVGDVLRRLGADASIWAGFSFAPPLQLRILKPPSHLELIIYIQVCRRPALARLLGSCSVRGAIVVVW</sequence>
<gene>
    <name evidence="1" type="ORF">RRF57_009003</name>
</gene>
<reference evidence="1 2" key="1">
    <citation type="submission" date="2023-10" db="EMBL/GenBank/DDBJ databases">
        <title>Draft genome sequence of Xylaria bambusicola isolate GMP-LS, the root and basal stem rot pathogen of sugarcane in Indonesia.</title>
        <authorList>
            <person name="Selvaraj P."/>
            <person name="Muralishankar V."/>
            <person name="Muruganantham S."/>
            <person name="Sp S."/>
            <person name="Haryani S."/>
            <person name="Lau K.J.X."/>
            <person name="Naqvi N.I."/>
        </authorList>
    </citation>
    <scope>NUCLEOTIDE SEQUENCE [LARGE SCALE GENOMIC DNA]</scope>
    <source>
        <strain evidence="1">GMP-LS</strain>
    </source>
</reference>
<dbReference type="EMBL" id="JAWHQM010000031">
    <property type="protein sequence ID" value="KAK5633290.1"/>
    <property type="molecule type" value="Genomic_DNA"/>
</dbReference>
<comment type="caution">
    <text evidence="1">The sequence shown here is derived from an EMBL/GenBank/DDBJ whole genome shotgun (WGS) entry which is preliminary data.</text>
</comment>
<accession>A0AAN7Z177</accession>
<keyword evidence="2" id="KW-1185">Reference proteome</keyword>
<proteinExistence type="predicted"/>
<dbReference type="AlphaFoldDB" id="A0AAN7Z177"/>
<protein>
    <submittedName>
        <fullName evidence="1">Uncharacterized protein</fullName>
    </submittedName>
</protein>
<dbReference type="Proteomes" id="UP001305414">
    <property type="component" value="Unassembled WGS sequence"/>
</dbReference>
<evidence type="ECO:0000313" key="1">
    <source>
        <dbReference type="EMBL" id="KAK5633290.1"/>
    </source>
</evidence>